<dbReference type="Pfam" id="PF01925">
    <property type="entry name" value="TauE"/>
    <property type="match status" value="1"/>
</dbReference>
<accession>A0A7C5ALM4</accession>
<reference evidence="9" key="1">
    <citation type="journal article" date="2020" name="mSystems">
        <title>Genome- and Community-Level Interaction Insights into Carbon Utilization and Element Cycling Functions of Hydrothermarchaeota in Hydrothermal Sediment.</title>
        <authorList>
            <person name="Zhou Z."/>
            <person name="Liu Y."/>
            <person name="Xu W."/>
            <person name="Pan J."/>
            <person name="Luo Z.H."/>
            <person name="Li M."/>
        </authorList>
    </citation>
    <scope>NUCLEOTIDE SEQUENCE [LARGE SCALE GENOMIC DNA]</scope>
    <source>
        <strain evidence="9">SpSt-853</strain>
    </source>
</reference>
<keyword evidence="5 8" id="KW-0812">Transmembrane</keyword>
<feature type="transmembrane region" description="Helical" evidence="8">
    <location>
        <begin position="200"/>
        <end position="225"/>
    </location>
</feature>
<comment type="caution">
    <text evidence="9">The sequence shown here is derived from an EMBL/GenBank/DDBJ whole genome shotgun (WGS) entry which is preliminary data.</text>
</comment>
<evidence type="ECO:0000256" key="2">
    <source>
        <dbReference type="ARBA" id="ARBA00009142"/>
    </source>
</evidence>
<evidence type="ECO:0000256" key="8">
    <source>
        <dbReference type="RuleBase" id="RU363041"/>
    </source>
</evidence>
<proteinExistence type="inferred from homology"/>
<dbReference type="AlphaFoldDB" id="A0A7C5ALM4"/>
<keyword evidence="4 8" id="KW-1003">Cell membrane</keyword>
<keyword evidence="3" id="KW-0813">Transport</keyword>
<dbReference type="InterPro" id="IPR052017">
    <property type="entry name" value="TSUP"/>
</dbReference>
<comment type="subcellular location">
    <subcellularLocation>
        <location evidence="1 8">Cell membrane</location>
        <topology evidence="1 8">Multi-pass membrane protein</topology>
    </subcellularLocation>
</comment>
<dbReference type="InterPro" id="IPR002781">
    <property type="entry name" value="TM_pro_TauE-like"/>
</dbReference>
<evidence type="ECO:0000256" key="5">
    <source>
        <dbReference type="ARBA" id="ARBA00022692"/>
    </source>
</evidence>
<evidence type="ECO:0000256" key="7">
    <source>
        <dbReference type="ARBA" id="ARBA00023136"/>
    </source>
</evidence>
<evidence type="ECO:0000256" key="1">
    <source>
        <dbReference type="ARBA" id="ARBA00004651"/>
    </source>
</evidence>
<keyword evidence="6 8" id="KW-1133">Transmembrane helix</keyword>
<feature type="transmembrane region" description="Helical" evidence="8">
    <location>
        <begin position="76"/>
        <end position="94"/>
    </location>
</feature>
<keyword evidence="7 8" id="KW-0472">Membrane</keyword>
<dbReference type="GO" id="GO:0005886">
    <property type="term" value="C:plasma membrane"/>
    <property type="evidence" value="ECO:0007669"/>
    <property type="project" value="UniProtKB-SubCell"/>
</dbReference>
<protein>
    <recommendedName>
        <fullName evidence="8">Probable membrane transporter protein</fullName>
    </recommendedName>
</protein>
<feature type="transmembrane region" description="Helical" evidence="8">
    <location>
        <begin position="51"/>
        <end position="70"/>
    </location>
</feature>
<sequence>MGGGTLFVSVVGSFLFFHLDFVRGASLLVALTGALSAGPGLLRYGMGNLRLSLPAGLMTSTGAIIGALLGLRVPTAVVQVALGLTILGVVILLLKAKRTDYPEVQKADELSRVLGIAGVYLDRALGREVPWQIHRTSLGLVMFGVIGFMAGLFGIGAGWANVLVLNLVMGVPLKVAVGTSKLIVCLTNTAAAWVYLHSGALLLILAVPSVLGMMLGSWAGVGILLRLAPIRLKVVVIALLLFAGARSLLKGLGVWS</sequence>
<dbReference type="PANTHER" id="PTHR30269:SF23">
    <property type="entry name" value="MEMBRANE TRANSPORTER PROTEIN YDHB-RELATED"/>
    <property type="match status" value="1"/>
</dbReference>
<dbReference type="PANTHER" id="PTHR30269">
    <property type="entry name" value="TRANSMEMBRANE PROTEIN YFCA"/>
    <property type="match status" value="1"/>
</dbReference>
<feature type="transmembrane region" description="Helical" evidence="8">
    <location>
        <begin position="232"/>
        <end position="249"/>
    </location>
</feature>
<gene>
    <name evidence="9" type="ORF">ENW48_06165</name>
</gene>
<comment type="similarity">
    <text evidence="2 8">Belongs to the 4-toluene sulfonate uptake permease (TSUP) (TC 2.A.102) family.</text>
</comment>
<feature type="transmembrane region" description="Helical" evidence="8">
    <location>
        <begin position="137"/>
        <end position="160"/>
    </location>
</feature>
<evidence type="ECO:0000256" key="3">
    <source>
        <dbReference type="ARBA" id="ARBA00022448"/>
    </source>
</evidence>
<organism evidence="9">
    <name type="scientific">Desulfobacca acetoxidans</name>
    <dbReference type="NCBI Taxonomy" id="60893"/>
    <lineage>
        <taxon>Bacteria</taxon>
        <taxon>Pseudomonadati</taxon>
        <taxon>Thermodesulfobacteriota</taxon>
        <taxon>Desulfobaccia</taxon>
        <taxon>Desulfobaccales</taxon>
        <taxon>Desulfobaccaceae</taxon>
        <taxon>Desulfobacca</taxon>
    </lineage>
</organism>
<dbReference type="EMBL" id="DTKJ01000042">
    <property type="protein sequence ID" value="HGZ11786.1"/>
    <property type="molecule type" value="Genomic_DNA"/>
</dbReference>
<evidence type="ECO:0000256" key="6">
    <source>
        <dbReference type="ARBA" id="ARBA00022989"/>
    </source>
</evidence>
<feature type="transmembrane region" description="Helical" evidence="8">
    <location>
        <begin position="6"/>
        <end position="31"/>
    </location>
</feature>
<name>A0A7C5ALM4_9BACT</name>
<evidence type="ECO:0000256" key="4">
    <source>
        <dbReference type="ARBA" id="ARBA00022475"/>
    </source>
</evidence>
<evidence type="ECO:0000313" key="9">
    <source>
        <dbReference type="EMBL" id="HGZ11786.1"/>
    </source>
</evidence>